<dbReference type="OrthoDB" id="7612635at2759"/>
<dbReference type="Proteomes" id="UP000018936">
    <property type="component" value="Unassembled WGS sequence"/>
</dbReference>
<evidence type="ECO:0000313" key="2">
    <source>
        <dbReference type="Proteomes" id="UP000018936"/>
    </source>
</evidence>
<accession>V8P199</accession>
<keyword evidence="2" id="KW-1185">Reference proteome</keyword>
<name>V8P199_OPHHA</name>
<reference evidence="1 2" key="1">
    <citation type="journal article" date="2013" name="Proc. Natl. Acad. Sci. U.S.A.">
        <title>The king cobra genome reveals dynamic gene evolution and adaptation in the snake venom system.</title>
        <authorList>
            <person name="Vonk F.J."/>
            <person name="Casewell N.R."/>
            <person name="Henkel C.V."/>
            <person name="Heimberg A.M."/>
            <person name="Jansen H.J."/>
            <person name="McCleary R.J."/>
            <person name="Kerkkamp H.M."/>
            <person name="Vos R.A."/>
            <person name="Guerreiro I."/>
            <person name="Calvete J.J."/>
            <person name="Wuster W."/>
            <person name="Woods A.E."/>
            <person name="Logan J.M."/>
            <person name="Harrison R.A."/>
            <person name="Castoe T.A."/>
            <person name="de Koning A.P."/>
            <person name="Pollock D.D."/>
            <person name="Yandell M."/>
            <person name="Calderon D."/>
            <person name="Renjifo C."/>
            <person name="Currier R.B."/>
            <person name="Salgado D."/>
            <person name="Pla D."/>
            <person name="Sanz L."/>
            <person name="Hyder A.S."/>
            <person name="Ribeiro J.M."/>
            <person name="Arntzen J.W."/>
            <person name="van den Thillart G.E."/>
            <person name="Boetzer M."/>
            <person name="Pirovano W."/>
            <person name="Dirks R.P."/>
            <person name="Spaink H.P."/>
            <person name="Duboule D."/>
            <person name="McGlinn E."/>
            <person name="Kini R.M."/>
            <person name="Richardson M.K."/>
        </authorList>
    </citation>
    <scope>NUCLEOTIDE SEQUENCE</scope>
    <source>
        <tissue evidence="1">Blood</tissue>
    </source>
</reference>
<proteinExistence type="predicted"/>
<feature type="non-terminal residue" evidence="1">
    <location>
        <position position="1"/>
    </location>
</feature>
<organism evidence="1 2">
    <name type="scientific">Ophiophagus hannah</name>
    <name type="common">King cobra</name>
    <name type="synonym">Naja hannah</name>
    <dbReference type="NCBI Taxonomy" id="8665"/>
    <lineage>
        <taxon>Eukaryota</taxon>
        <taxon>Metazoa</taxon>
        <taxon>Chordata</taxon>
        <taxon>Craniata</taxon>
        <taxon>Vertebrata</taxon>
        <taxon>Euteleostomi</taxon>
        <taxon>Lepidosauria</taxon>
        <taxon>Squamata</taxon>
        <taxon>Bifurcata</taxon>
        <taxon>Unidentata</taxon>
        <taxon>Episquamata</taxon>
        <taxon>Toxicofera</taxon>
        <taxon>Serpentes</taxon>
        <taxon>Colubroidea</taxon>
        <taxon>Elapidae</taxon>
        <taxon>Elapinae</taxon>
        <taxon>Ophiophagus</taxon>
    </lineage>
</organism>
<dbReference type="InterPro" id="IPR019651">
    <property type="entry name" value="Glutamate_DH_NAD-spec"/>
</dbReference>
<evidence type="ECO:0000313" key="1">
    <source>
        <dbReference type="EMBL" id="ETE67607.1"/>
    </source>
</evidence>
<dbReference type="Pfam" id="PF10712">
    <property type="entry name" value="NAD-GH"/>
    <property type="match status" value="1"/>
</dbReference>
<sequence length="211" mass="22096">MTPTCSVSHCFVRVDALVELPAVEEVLQKLLDLGNAGGASHQHNVVDLGLVQLGIPQSLFHRLQGTPEEVSIQLFKASPGDGGVEVNALIEGVNFNGSLSGGAESALGPLTSGAQPPDGPLVVCNVLLMLALELRHKVVHHAIVKILAAQVSVPGGRFHFKDAILNRQDGHIKGATAQAMAAAVGSLMMRRTLSPAMVPASLVACRWESLK</sequence>
<protein>
    <submittedName>
        <fullName evidence="1">Uncharacterized protein</fullName>
    </submittedName>
</protein>
<comment type="caution">
    <text evidence="1">The sequence shown here is derived from an EMBL/GenBank/DDBJ whole genome shotgun (WGS) entry which is preliminary data.</text>
</comment>
<dbReference type="AlphaFoldDB" id="V8P199"/>
<dbReference type="EMBL" id="AZIM01001238">
    <property type="protein sequence ID" value="ETE67607.1"/>
    <property type="molecule type" value="Genomic_DNA"/>
</dbReference>
<gene>
    <name evidence="1" type="ORF">L345_06606</name>
</gene>